<dbReference type="Pfam" id="PF07503">
    <property type="entry name" value="zf-HYPF"/>
    <property type="match status" value="2"/>
</dbReference>
<evidence type="ECO:0000259" key="11">
    <source>
        <dbReference type="PROSITE" id="PS51163"/>
    </source>
</evidence>
<evidence type="ECO:0000256" key="4">
    <source>
        <dbReference type="ARBA" id="ARBA00022723"/>
    </source>
</evidence>
<dbReference type="InterPro" id="IPR041440">
    <property type="entry name" value="HypF_C"/>
</dbReference>
<dbReference type="InterPro" id="IPR051060">
    <property type="entry name" value="Carbamoyltrans_HypF-like"/>
</dbReference>
<evidence type="ECO:0000256" key="7">
    <source>
        <dbReference type="ARBA" id="ARBA00048220"/>
    </source>
</evidence>
<gene>
    <name evidence="12" type="ORF">WS72_18615</name>
</gene>
<keyword evidence="9" id="KW-0378">Hydrolase</keyword>
<feature type="active site" evidence="9">
    <location>
        <position position="49"/>
    </location>
</feature>
<protein>
    <recommendedName>
        <fullName evidence="8">Carbamoyltransferase HypF</fullName>
        <ecNumber evidence="8">6.2.-.-</ecNumber>
    </recommendedName>
</protein>
<dbReference type="InterPro" id="IPR036046">
    <property type="entry name" value="Acylphosphatase-like_dom_sf"/>
</dbReference>
<evidence type="ECO:0000256" key="8">
    <source>
        <dbReference type="PIRNR" id="PIRNR006256"/>
    </source>
</evidence>
<proteinExistence type="inferred from homology"/>
<evidence type="ECO:0000313" key="12">
    <source>
        <dbReference type="EMBL" id="KWZ39880.1"/>
    </source>
</evidence>
<keyword evidence="6" id="KW-0862">Zinc</keyword>
<keyword evidence="3" id="KW-0436">Ligase</keyword>
<evidence type="ECO:0000256" key="6">
    <source>
        <dbReference type="ARBA" id="ARBA00022833"/>
    </source>
</evidence>
<dbReference type="PROSITE" id="PS51163">
    <property type="entry name" value="YRDC"/>
    <property type="match status" value="1"/>
</dbReference>
<dbReference type="SUPFAM" id="SSF54975">
    <property type="entry name" value="Acylphosphatase/BLUF domain-like"/>
    <property type="match status" value="1"/>
</dbReference>
<comment type="pathway">
    <text evidence="1 8">Protein modification; [NiFe] hydrogenase maturation.</text>
</comment>
<dbReference type="Pfam" id="PF17788">
    <property type="entry name" value="HypF_C"/>
    <property type="match status" value="1"/>
</dbReference>
<evidence type="ECO:0000256" key="3">
    <source>
        <dbReference type="ARBA" id="ARBA00022598"/>
    </source>
</evidence>
<evidence type="ECO:0000256" key="2">
    <source>
        <dbReference type="ARBA" id="ARBA00008097"/>
    </source>
</evidence>
<comment type="catalytic activity">
    <reaction evidence="7 8">
        <text>C-terminal L-cysteinyl-[HypE protein] + carbamoyl phosphate + ATP + H2O = C-terminal S-carboxamide-L-cysteinyl-[HypE protein] + AMP + phosphate + diphosphate + H(+)</text>
        <dbReference type="Rhea" id="RHEA:55636"/>
        <dbReference type="Rhea" id="RHEA-COMP:14247"/>
        <dbReference type="Rhea" id="RHEA-COMP:14392"/>
        <dbReference type="ChEBI" id="CHEBI:15377"/>
        <dbReference type="ChEBI" id="CHEBI:15378"/>
        <dbReference type="ChEBI" id="CHEBI:30616"/>
        <dbReference type="ChEBI" id="CHEBI:33019"/>
        <dbReference type="ChEBI" id="CHEBI:43474"/>
        <dbReference type="ChEBI" id="CHEBI:58228"/>
        <dbReference type="ChEBI" id="CHEBI:76913"/>
        <dbReference type="ChEBI" id="CHEBI:139126"/>
        <dbReference type="ChEBI" id="CHEBI:456215"/>
    </reaction>
</comment>
<dbReference type="Gene3D" id="3.30.420.360">
    <property type="match status" value="1"/>
</dbReference>
<evidence type="ECO:0000256" key="1">
    <source>
        <dbReference type="ARBA" id="ARBA00004711"/>
    </source>
</evidence>
<dbReference type="PANTHER" id="PTHR42959">
    <property type="entry name" value="CARBAMOYLTRANSFERASE"/>
    <property type="match status" value="1"/>
</dbReference>
<dbReference type="Proteomes" id="UP000070255">
    <property type="component" value="Unassembled WGS sequence"/>
</dbReference>
<dbReference type="Pfam" id="PF01300">
    <property type="entry name" value="Sua5_yciO_yrdC"/>
    <property type="match status" value="1"/>
</dbReference>
<dbReference type="InterPro" id="IPR017945">
    <property type="entry name" value="DHBP_synth_RibB-like_a/b_dom"/>
</dbReference>
<dbReference type="InterPro" id="IPR004421">
    <property type="entry name" value="Carbamoyltransferase_HypF"/>
</dbReference>
<dbReference type="PANTHER" id="PTHR42959:SF1">
    <property type="entry name" value="CARBAMOYLTRANSFERASE HYPF"/>
    <property type="match status" value="1"/>
</dbReference>
<keyword evidence="13" id="KW-1185">Reference proteome</keyword>
<dbReference type="InterPro" id="IPR001792">
    <property type="entry name" value="Acylphosphatase-like_dom"/>
</dbReference>
<dbReference type="Gene3D" id="3.30.420.40">
    <property type="match status" value="1"/>
</dbReference>
<feature type="domain" description="YrdC-like" evidence="11">
    <location>
        <begin position="213"/>
        <end position="399"/>
    </location>
</feature>
<keyword evidence="4" id="KW-0479">Metal-binding</keyword>
<comment type="function">
    <text evidence="8">Involved in the maturation of [NiFe] hydrogenases. Along with HypE, it catalyzes the synthesis of the CN ligands of the active site iron of [NiFe]-hydrogenases. HypF functions as a carbamoyl transferase using carbamoylphosphate as a substrate and transferring the carboxamido moiety in an ATP-dependent reaction to the thiolate of the C-terminal cysteine of HypE yielding a protein-S-carboxamide.</text>
</comment>
<dbReference type="InterPro" id="IPR006070">
    <property type="entry name" value="Sua5-like_dom"/>
</dbReference>
<dbReference type="Pfam" id="PF22521">
    <property type="entry name" value="HypF_C_2"/>
    <property type="match status" value="1"/>
</dbReference>
<dbReference type="InterPro" id="IPR011125">
    <property type="entry name" value="Znf_HypF"/>
</dbReference>
<accession>A0ABR5T8M2</accession>
<dbReference type="Pfam" id="PF00708">
    <property type="entry name" value="Acylphosphatase"/>
    <property type="match status" value="1"/>
</dbReference>
<dbReference type="SUPFAM" id="SSF55821">
    <property type="entry name" value="YrdC/RibB"/>
    <property type="match status" value="1"/>
</dbReference>
<reference evidence="12 13" key="1">
    <citation type="submission" date="2015-11" db="EMBL/GenBank/DDBJ databases">
        <authorList>
            <person name="Sahl J."/>
            <person name="Wagner D."/>
            <person name="Keim P."/>
        </authorList>
    </citation>
    <scope>NUCLEOTIDE SEQUENCE [LARGE SCALE GENOMIC DNA]</scope>
    <source>
        <strain evidence="12 13">BDU18</strain>
    </source>
</reference>
<comment type="similarity">
    <text evidence="2 8">Belongs to the carbamoyltransferase HypF family.</text>
</comment>
<comment type="caution">
    <text evidence="12">The sequence shown here is derived from an EMBL/GenBank/DDBJ whole genome shotgun (WGS) entry which is preliminary data.</text>
</comment>
<dbReference type="NCBIfam" id="TIGR00143">
    <property type="entry name" value="hypF"/>
    <property type="match status" value="1"/>
</dbReference>
<dbReference type="PROSITE" id="PS51160">
    <property type="entry name" value="ACYLPHOSPHATASE_3"/>
    <property type="match status" value="1"/>
</dbReference>
<evidence type="ECO:0000259" key="10">
    <source>
        <dbReference type="PROSITE" id="PS51160"/>
    </source>
</evidence>
<feature type="domain" description="Acylphosphatase-like" evidence="10">
    <location>
        <begin position="16"/>
        <end position="102"/>
    </location>
</feature>
<evidence type="ECO:0000313" key="13">
    <source>
        <dbReference type="Proteomes" id="UP000070255"/>
    </source>
</evidence>
<dbReference type="Gene3D" id="3.30.110.120">
    <property type="match status" value="1"/>
</dbReference>
<sequence>MADFLRAAGEAGVPRRLRIMATGEVQGVGFRPFVYRLATGEGLAGFVRNTCDGVLLEVEGSRPALARFVERLDSEAAAPMHIRDRQIREIASQGGDVFEIAPSTREAGRLPVILPDLAVCADCLAEMANPDDRRYRYAFTTCMHCGPRFSIIEGVPYDRGRTTMRQYAMCDACRAEYDDPRSRRFHAETNACPRCGPGLTLWDADGRQRATGQQALHEAANALRKGEIVAMKGLGGFQLLVDARGEPAVRRLRMRKNRPTKPFAIMAPSCDAVMALADMDAVEQRLLSCAAAPIVLLRSHAHAGLVAPSVAPGNAWLGVMLPYTPLHHLLMGELGFPIVATSGNRGGEPIVAGEHEALERLGGLADCFLVHDRPIAHPVDDSVVRVIAGEPVVLRHARGYAPLDLASGDPEGSDAAACIALGGHGKSAVAVSSAGQVALGPYIGDLDASAARAAFARSLDAMAALYGVAPMIAACDTHPDYHSTRFAERGPTRVLHVPHHVAHVLAGMVDNGLDEPVLGVAWDGSGDGGDGTVWGGEFLVIDHCRYRRVAHLQPFRLPGGDAAAREPNRSALGALHAIYGGAALSMTNVRPVAAFAARERRLFAAMLGQGIHSPWTSSAGRLFDAAAAIIGLCAHSSFEGEAAIALEGAAIRAARTHPLDAPLLREEEGAWIADWRPMLAALTDAVGERVPAEALARAFHDALACVVVAVAHRIGIRCVLLTGGCFQNAVLAGSTLSRLRAAGFDARCHRRVPPNDGGLAVGQAAFAARRMIEEKC</sequence>
<keyword evidence="5" id="KW-0863">Zinc-finger</keyword>
<dbReference type="EMBL" id="LNJQ01000002">
    <property type="protein sequence ID" value="KWZ39880.1"/>
    <property type="molecule type" value="Genomic_DNA"/>
</dbReference>
<feature type="active site" evidence="9">
    <location>
        <position position="31"/>
    </location>
</feature>
<evidence type="ECO:0000256" key="9">
    <source>
        <dbReference type="PROSITE-ProRule" id="PRU00520"/>
    </source>
</evidence>
<comment type="catalytic activity">
    <reaction evidence="9">
        <text>an acyl phosphate + H2O = a carboxylate + phosphate + H(+)</text>
        <dbReference type="Rhea" id="RHEA:14965"/>
        <dbReference type="ChEBI" id="CHEBI:15377"/>
        <dbReference type="ChEBI" id="CHEBI:15378"/>
        <dbReference type="ChEBI" id="CHEBI:29067"/>
        <dbReference type="ChEBI" id="CHEBI:43474"/>
        <dbReference type="ChEBI" id="CHEBI:59918"/>
        <dbReference type="EC" id="3.6.1.7"/>
    </reaction>
</comment>
<organism evidence="12 13">
    <name type="scientific">Burkholderia savannae</name>
    <dbReference type="NCBI Taxonomy" id="1637837"/>
    <lineage>
        <taxon>Bacteria</taxon>
        <taxon>Pseudomonadati</taxon>
        <taxon>Pseudomonadota</taxon>
        <taxon>Betaproteobacteria</taxon>
        <taxon>Burkholderiales</taxon>
        <taxon>Burkholderiaceae</taxon>
        <taxon>Burkholderia</taxon>
        <taxon>pseudomallei group</taxon>
    </lineage>
</organism>
<dbReference type="PIRSF" id="PIRSF006256">
    <property type="entry name" value="CMPcnvr_hdrg_mat"/>
    <property type="match status" value="1"/>
</dbReference>
<dbReference type="InterPro" id="IPR055128">
    <property type="entry name" value="HypF_C_2"/>
</dbReference>
<dbReference type="EC" id="6.2.-.-" evidence="8"/>
<evidence type="ECO:0000256" key="5">
    <source>
        <dbReference type="ARBA" id="ARBA00022771"/>
    </source>
</evidence>
<dbReference type="Gene3D" id="3.90.870.50">
    <property type="match status" value="1"/>
</dbReference>
<name>A0ABR5T8M2_9BURK</name>